<gene>
    <name evidence="11" type="primary">COL6A3</name>
</gene>
<dbReference type="InterPro" id="IPR008160">
    <property type="entry name" value="Collagen"/>
</dbReference>
<proteinExistence type="predicted"/>
<feature type="compositionally biased region" description="Gly residues" evidence="9">
    <location>
        <begin position="2766"/>
        <end position="2781"/>
    </location>
</feature>
<dbReference type="GO" id="GO:0007155">
    <property type="term" value="P:cell adhesion"/>
    <property type="evidence" value="ECO:0007669"/>
    <property type="project" value="UniProtKB-KW"/>
</dbReference>
<dbReference type="Proteomes" id="UP000008672">
    <property type="component" value="Unassembled WGS sequence"/>
</dbReference>
<dbReference type="PRINTS" id="PR00453">
    <property type="entry name" value="VWFADOMAIN"/>
</dbReference>
<keyword evidence="4" id="KW-0732">Signal</keyword>
<dbReference type="EMBL" id="AFYH01083925">
    <property type="status" value="NOT_ANNOTATED_CDS"/>
    <property type="molecule type" value="Genomic_DNA"/>
</dbReference>
<evidence type="ECO:0000256" key="8">
    <source>
        <dbReference type="ARBA" id="ARBA00023180"/>
    </source>
</evidence>
<dbReference type="FunFam" id="3.40.50.410:FF:000016">
    <property type="entry name" value="Collagen type VI alpha 3 chain"/>
    <property type="match status" value="1"/>
</dbReference>
<dbReference type="FunCoup" id="H3B003">
    <property type="interactions" value="412"/>
</dbReference>
<dbReference type="PANTHER" id="PTHR24020:SF13">
    <property type="entry name" value="COLLAGEN ALPHA-3(VI) CHAIN"/>
    <property type="match status" value="1"/>
</dbReference>
<dbReference type="FunFam" id="3.40.50.410:FF:000003">
    <property type="entry name" value="Collagen type VI alpha 3 chain"/>
    <property type="match status" value="10"/>
</dbReference>
<dbReference type="STRING" id="7897.ENSLACP00000015224"/>
<dbReference type="EMBL" id="AFYH01083924">
    <property type="status" value="NOT_ANNOTATED_CDS"/>
    <property type="molecule type" value="Genomic_DNA"/>
</dbReference>
<evidence type="ECO:0000259" key="10">
    <source>
        <dbReference type="PROSITE" id="PS50234"/>
    </source>
</evidence>
<dbReference type="EMBL" id="AFYH01083922">
    <property type="status" value="NOT_ANNOTATED_CDS"/>
    <property type="molecule type" value="Genomic_DNA"/>
</dbReference>
<dbReference type="Pfam" id="PF00092">
    <property type="entry name" value="VWA"/>
    <property type="match status" value="13"/>
</dbReference>
<feature type="compositionally biased region" description="Gly residues" evidence="9">
    <location>
        <begin position="2644"/>
        <end position="2653"/>
    </location>
</feature>
<reference evidence="11" key="3">
    <citation type="submission" date="2025-09" db="UniProtKB">
        <authorList>
            <consortium name="Ensembl"/>
        </authorList>
    </citation>
    <scope>IDENTIFICATION</scope>
</reference>
<keyword evidence="8" id="KW-0325">Glycoprotein</keyword>
<dbReference type="InParanoid" id="H3B003"/>
<keyword evidence="12" id="KW-1185">Reference proteome</keyword>
<dbReference type="PANTHER" id="PTHR24020">
    <property type="entry name" value="COLLAGEN ALPHA"/>
    <property type="match status" value="1"/>
</dbReference>
<feature type="domain" description="VWFA" evidence="10">
    <location>
        <begin position="2982"/>
        <end position="3162"/>
    </location>
</feature>
<evidence type="ECO:0000256" key="6">
    <source>
        <dbReference type="ARBA" id="ARBA00022889"/>
    </source>
</evidence>
<feature type="domain" description="VWFA" evidence="10">
    <location>
        <begin position="185"/>
        <end position="358"/>
    </location>
</feature>
<feature type="compositionally biased region" description="Gly residues" evidence="9">
    <location>
        <begin position="2924"/>
        <end position="2939"/>
    </location>
</feature>
<dbReference type="eggNOG" id="KOG3544">
    <property type="taxonomic scope" value="Eukaryota"/>
</dbReference>
<dbReference type="EMBL" id="AFYH01083926">
    <property type="status" value="NOT_ANNOTATED_CDS"/>
    <property type="molecule type" value="Genomic_DNA"/>
</dbReference>
<feature type="compositionally biased region" description="Basic and acidic residues" evidence="9">
    <location>
        <begin position="2721"/>
        <end position="2733"/>
    </location>
</feature>
<feature type="domain" description="VWFA" evidence="10">
    <location>
        <begin position="1802"/>
        <end position="1974"/>
    </location>
</feature>
<feature type="domain" description="VWFA" evidence="10">
    <location>
        <begin position="989"/>
        <end position="1159"/>
    </location>
</feature>
<dbReference type="FunFam" id="3.40.50.410:FF:000004">
    <property type="entry name" value="collagen alpha-6(VI) chain"/>
    <property type="match status" value="1"/>
</dbReference>
<evidence type="ECO:0000256" key="3">
    <source>
        <dbReference type="ARBA" id="ARBA00022530"/>
    </source>
</evidence>
<dbReference type="Pfam" id="PF01391">
    <property type="entry name" value="Collagen"/>
    <property type="match status" value="2"/>
</dbReference>
<dbReference type="InterPro" id="IPR002035">
    <property type="entry name" value="VWF_A"/>
</dbReference>
<feature type="domain" description="VWFA" evidence="10">
    <location>
        <begin position="1191"/>
        <end position="1363"/>
    </location>
</feature>
<evidence type="ECO:0000313" key="12">
    <source>
        <dbReference type="Proteomes" id="UP000008672"/>
    </source>
</evidence>
<evidence type="ECO:0000313" key="11">
    <source>
        <dbReference type="Ensembl" id="ENSLACP00000015224.1"/>
    </source>
</evidence>
<reference evidence="12" key="1">
    <citation type="submission" date="2011-08" db="EMBL/GenBank/DDBJ databases">
        <title>The draft genome of Latimeria chalumnae.</title>
        <authorList>
            <person name="Di Palma F."/>
            <person name="Alfoldi J."/>
            <person name="Johnson J."/>
            <person name="Berlin A."/>
            <person name="Gnerre S."/>
            <person name="Jaffe D."/>
            <person name="MacCallum I."/>
            <person name="Young S."/>
            <person name="Walker B.J."/>
            <person name="Lander E."/>
            <person name="Lindblad-Toh K."/>
        </authorList>
    </citation>
    <scope>NUCLEOTIDE SEQUENCE [LARGE SCALE GENOMIC DNA]</scope>
    <source>
        <strain evidence="12">Wild caught</strain>
    </source>
</reference>
<protein>
    <submittedName>
        <fullName evidence="11">Collagen type VI alpha 3 chain</fullName>
    </submittedName>
</protein>
<reference evidence="11" key="2">
    <citation type="submission" date="2025-08" db="UniProtKB">
        <authorList>
            <consortium name="Ensembl"/>
        </authorList>
    </citation>
    <scope>IDENTIFICATION</scope>
</reference>
<organism evidence="11 12">
    <name type="scientific">Latimeria chalumnae</name>
    <name type="common">Coelacanth</name>
    <dbReference type="NCBI Taxonomy" id="7897"/>
    <lineage>
        <taxon>Eukaryota</taxon>
        <taxon>Metazoa</taxon>
        <taxon>Chordata</taxon>
        <taxon>Craniata</taxon>
        <taxon>Vertebrata</taxon>
        <taxon>Euteleostomi</taxon>
        <taxon>Coelacanthiformes</taxon>
        <taxon>Coelacanthidae</taxon>
        <taxon>Latimeria</taxon>
    </lineage>
</organism>
<dbReference type="EMBL" id="AFYH01083917">
    <property type="status" value="NOT_ANNOTATED_CDS"/>
    <property type="molecule type" value="Genomic_DNA"/>
</dbReference>
<dbReference type="EMBL" id="AFYH01083921">
    <property type="status" value="NOT_ANNOTATED_CDS"/>
    <property type="molecule type" value="Genomic_DNA"/>
</dbReference>
<dbReference type="EMBL" id="AFYH01083918">
    <property type="status" value="NOT_ANNOTATED_CDS"/>
    <property type="molecule type" value="Genomic_DNA"/>
</dbReference>
<feature type="domain" description="VWFA" evidence="10">
    <location>
        <begin position="588"/>
        <end position="761"/>
    </location>
</feature>
<dbReference type="GeneTree" id="ENSGT00940000156462"/>
<dbReference type="EMBL" id="AFYH01083920">
    <property type="status" value="NOT_ANNOTATED_CDS"/>
    <property type="molecule type" value="Genomic_DNA"/>
</dbReference>
<keyword evidence="7" id="KW-0176">Collagen</keyword>
<feature type="domain" description="VWFA" evidence="10">
    <location>
        <begin position="1596"/>
        <end position="1768"/>
    </location>
</feature>
<accession>H3B003</accession>
<dbReference type="OMA" id="MFTRANG"/>
<dbReference type="HOGENOM" id="CLU_000182_1_0_1"/>
<dbReference type="GO" id="GO:0005615">
    <property type="term" value="C:extracellular space"/>
    <property type="evidence" value="ECO:0007669"/>
    <property type="project" value="TreeGrafter"/>
</dbReference>
<dbReference type="FunFam" id="3.40.50.410:FF:000037">
    <property type="entry name" value="Collagen type VI alpha 3 chain"/>
    <property type="match status" value="1"/>
</dbReference>
<dbReference type="GO" id="GO:0005581">
    <property type="term" value="C:collagen trimer"/>
    <property type="evidence" value="ECO:0007669"/>
    <property type="project" value="UniProtKB-KW"/>
</dbReference>
<comment type="subcellular location">
    <subcellularLocation>
        <location evidence="1">Secreted</location>
        <location evidence="1">Extracellular space</location>
        <location evidence="1">Extracellular matrix</location>
    </subcellularLocation>
</comment>
<dbReference type="Ensembl" id="ENSLACT00000015330.1">
    <property type="protein sequence ID" value="ENSLACP00000015224.1"/>
    <property type="gene ID" value="ENSLACG00000013403.1"/>
</dbReference>
<evidence type="ECO:0000256" key="4">
    <source>
        <dbReference type="ARBA" id="ARBA00022729"/>
    </source>
</evidence>
<feature type="domain" description="VWFA" evidence="10">
    <location>
        <begin position="785"/>
        <end position="957"/>
    </location>
</feature>
<name>H3B003_LATCH</name>
<keyword evidence="3" id="KW-0272">Extracellular matrix</keyword>
<sequence length="3169" mass="344192">VREFLYNVVKALATSENDFHFGLVQYSGNPHTEFLLNTYSSNQDILFHIWSMTYKGGGTKTGKGLEYLVKKHLTSAAGNRASDGVPQVIIVLTDGRSQDDVAPPSSALKSADINLFAIGVQDAVDWELKEIASEPLETHLYNLENFTALHSIVDALVANIIAAADPQMAEATGVIKDITAQESADLIFLIDGSTNVGPINFGHLRDFLVNFIDSLEVGIDKIRVGLVQYSEEPKTEFFLNSYATKSEVLDAVKALKFKGGVLANTGEALEFVVQDHLLQSAGSRLDEDVPQILVVISAGRSSDDIREGVFAVKQAGIYSLGIAVAMTDTSELDQIAVGKSFVYTSTNFRALDEVQEQMLAVINGVAQRTIILQPPTIIEETEVNRRDILFLIDGTDSVGSPGLIAIRDFIRRLVNRMEIGPGQIQVALAQYTDEVKPEFNFDTFRTKRDIIGNLLRLRNQGGETLNTGAALDYARTQLFVRDAGSRIMEGIPQLLVLFVAGPSADDITRPVRELKQAGILALTVGTGNADQAELESIAFSPSLVFEVQQLQQLTTIQRNILAPLTTLSGTIVTEGPTIAKEVQVNQRDIIFLLDGSSNVGASNFPYLREFVTRVINHLDIGSNRIQVGVVQYSETPRTDFYLNTYPSRDQMLAGIRQLQYKGGNIVNTGAALNYVLTNHFTRSAGSRIEERIPQLLVLVSAGRSADDYRQIPQALIQAGILTLCVGVGNAEPVELQQIAYRSDLVFPAASFSSLPDLQQQLLEPLMTYVPAVSTTVEDTEAIKRDVVFLIDGSDYVRGSFPNIQDFIQRVVETLDVGPDRVRVAVVQHSNDANAEFLLNRYGSKSEIQNAIRSMRLKGGYPINTGEALNFVSRNVFISGAGSRIEEDVPQILILLLGGRSSDDVSGSATTLKRAGVVPFGIGTRNADPSQLQTISISPDYTYTVSDFRELPTVRERLSSSLSRLSTEEIKRLRPTVPAVPVDTEAIKRDVVFLIDGSDYVRGNFPYVQDFIQRVVETLDVGPDRVRVAVVQYSNDANAEFLLNRYRSKSEIQNAIRSMRLKGGYPPGVGCDTEAIKRDVVFLIDGSDYYSNDANAEFLLNRYGSKSEIQNAIRSMRLKGGYGIGTRNADPSQLQTISISPDYTYTVSDFRELPTVRERLSSSLSRLSTEELKRLRPTVPAVSGGSTVVEMDLVFLVDGSDDTVSFFQPIQDFMVRVVETLDIGTDRIRVAVVQYSDDADAEFLLNEYGSKRDVVNAIRRTRHKGGDYCNTGEALNFVSQNVFTSGAGSRIEEGVLPFLVILAGGRSNDDVRGPATTLKRARVVPYAIGTRNADPIELQTISFTPDFTYIVSDFRELPTVQQRLSSSVTRVTSGEIARPTTIIITEVETDGVKRDVVFLIDGSDDVRSSFPSIRDFVQRVVETLDVGTDKVRVAVVQYSDDTNPEFLLNRYGTKREVVNAIRNMRHKGGYPLNTGEALNFVSQNVFTSDAGSRIKEDVPQFLILLAGGRSNDDVRGPSVTLKTAGVVPYGIGTRNADIIELQTLSFTPDFTYRVSDFRDLPTVQQRISTSISTLSRDEIGRIRPTIISVPADTVKRDVVFLIDGSNDARSTFPSIRDFVQRVVDTLDVGTDKVRVAVVQYSNDANPEFLLNRYGTKREVVNAIRNMRHKGGYLLNTGEALNFVLQNVFNVDVGSRIEEDVPQFLILLAGGSSRDDVRSSATALKKAGVVPYGIGTRNTDSSELQMISFSPDFAYTVSDFRELPTLQQKISSSISTLSREEIQRITPSVIPEEVIRNMDGVKRDIVFLVDGSNNVVNEFGPIRELISRTVQDLEIGIDKARVAVVQYSDDVTVNFLLNAHLTKDELSSAIRRLRPKGGTQLNTGAALEYVGKNIFVRPAGSRIEEGVPQFLVVLTGGKSTDDVKEPAEDIKRFEIAPLTIATKNADREELRQISLAPQYSFDVTSLRELPSIQKQLMTPLQSLTRQEIIDVRPETPTTDKASPDGSQMDVVFLIDSSNNVGPTGIANIRDFIMNVIQNLDIGPDRVRVGLVQYTSDPRTEFYLKTHTTRRTLENAVRRIRLRGGVTLNTGRALEYVMTNHFVRSAGSRIDDGVPQRLVLLTGGRSGDDVIMAAGRLRDGGIKSLGIGGRNADISELQVVATNPRLVFEVRNFNELRNLQDRILASIVETHPVPEPPTPRPVVSSPGPKGKKADMVFLLDGSINFGRDNFNEVIQFVSGIIDAIFEDGDSIRVSLAQYNSDVTDEFFLKTYTTKDDIIDAISKVAYKGGRAVKTGAAIKHLQDNHFTKAAGSRIDERVPQIAFVITGGRSQDDSQTAAKALKSAGVRVFAVGVADANIDEMSKIASEGTMAFWVPNAQELSEVNEELLVILAEDMVGTLCPGVTEVSKDCKLEVLVGFDVSNVASGQNVFAVQRGLESKMDAILQRIAQMRPISCSSSQAPSVQTGILTYSSTGQVGGFDLTEYKTQLFEQFQTLRSKGPFVLTAGTLAAYLNKFKSTGTQDSIKVIIHLTDGLDDTVVELRRASKNLRDSGETGVSALILVGLEKVEAFEDVMTLDFGRGFRYNRPLKINFLDLDYELMEEIDNIAERECCGIPCKCSGHRGDRGLPGSIGPKGVVGEKGYRGYPGDEGGPGDRGLPGVNGTQGFQGCPGQRGIKGSRGYSGEKGQPGEIGLDGIDGEEGSQGVAGPPGDRGNPGRRKGTKGAKGDRGDRGDLGLRGDPGTPGTNNVRRGPKGQKGEIGPQGDPGNDGTSGTGGPRGKGGSAGRRGPPGTKGEQGLPGPRGSAGEQGLRGPQGDFGPIGTPGLRGEQGLPGTRGPGGPAGSPGERGRIGPVGKKGEPGDPGLKGQPGPAGPRGEPGDDGRDGIGNPGLPGRKGDRGFPGFQGPKGEAGTRGTNGTLGPKGNRGRRGNAGGTGLPGPGGEIGYPGPSGLKGEQGKAQVQCDLVRNIKDKCPCCYGPKECPVFPTELAFAIDTSSGVDRNTFNEMKKAILRIVHNLTIAESNCPRGARVAILTYNNEVTTEVRFADSTRKKALIQQLQGLQILQTTKPRRLETAMEFVARNTFKRVRGGFLMRKVAIFFSGGTVRASPALNAAVMKLYDAEIFSLFLTNKDDRALRQALQINNTRMAQALVLPPSGAELNETIKKIMMCHVCV</sequence>
<dbReference type="SMART" id="SM00327">
    <property type="entry name" value="VWA"/>
    <property type="match status" value="14"/>
</dbReference>
<dbReference type="EMBL" id="AFYH01083923">
    <property type="status" value="NOT_ANNOTATED_CDS"/>
    <property type="molecule type" value="Genomic_DNA"/>
</dbReference>
<feature type="domain" description="VWFA" evidence="10">
    <location>
        <begin position="387"/>
        <end position="560"/>
    </location>
</feature>
<dbReference type="SUPFAM" id="SSF53300">
    <property type="entry name" value="vWA-like"/>
    <property type="match status" value="14"/>
</dbReference>
<feature type="domain" description="VWFA" evidence="10">
    <location>
        <begin position="1"/>
        <end position="156"/>
    </location>
</feature>
<evidence type="ECO:0000256" key="5">
    <source>
        <dbReference type="ARBA" id="ARBA00022737"/>
    </source>
</evidence>
<dbReference type="CDD" id="cd01450">
    <property type="entry name" value="vWFA_subfamily_ECM"/>
    <property type="match status" value="1"/>
</dbReference>
<feature type="region of interest" description="Disordered" evidence="9">
    <location>
        <begin position="2620"/>
        <end position="2949"/>
    </location>
</feature>
<feature type="domain" description="VWFA" evidence="10">
    <location>
        <begin position="2007"/>
        <end position="2180"/>
    </location>
</feature>
<evidence type="ECO:0000256" key="1">
    <source>
        <dbReference type="ARBA" id="ARBA00004498"/>
    </source>
</evidence>
<evidence type="ECO:0000256" key="9">
    <source>
        <dbReference type="SAM" id="MobiDB-lite"/>
    </source>
</evidence>
<evidence type="ECO:0000256" key="2">
    <source>
        <dbReference type="ARBA" id="ARBA00022525"/>
    </source>
</evidence>
<keyword evidence="2" id="KW-0964">Secreted</keyword>
<evidence type="ECO:0000256" key="7">
    <source>
        <dbReference type="ARBA" id="ARBA00023119"/>
    </source>
</evidence>
<feature type="domain" description="VWFA" evidence="10">
    <location>
        <begin position="1394"/>
        <end position="1566"/>
    </location>
</feature>
<dbReference type="InterPro" id="IPR036465">
    <property type="entry name" value="vWFA_dom_sf"/>
</dbReference>
<dbReference type="Bgee" id="ENSLACG00000013403">
    <property type="expression patterns" value="Expressed in pelvic fin and 5 other cell types or tissues"/>
</dbReference>
<feature type="compositionally biased region" description="Gly residues" evidence="9">
    <location>
        <begin position="2829"/>
        <end position="2838"/>
    </location>
</feature>
<dbReference type="PROSITE" id="PS50234">
    <property type="entry name" value="VWFA"/>
    <property type="match status" value="13"/>
</dbReference>
<keyword evidence="5" id="KW-0677">Repeat</keyword>
<dbReference type="Gene3D" id="3.40.50.410">
    <property type="entry name" value="von Willebrand factor, type A domain"/>
    <property type="match status" value="14"/>
</dbReference>
<feature type="domain" description="VWFA" evidence="10">
    <location>
        <begin position="2211"/>
        <end position="2384"/>
    </location>
</feature>
<dbReference type="EMBL" id="AFYH01083919">
    <property type="status" value="NOT_ANNOTATED_CDS"/>
    <property type="molecule type" value="Genomic_DNA"/>
</dbReference>
<keyword evidence="6" id="KW-0130">Cell adhesion</keyword>
<dbReference type="InterPro" id="IPR050525">
    <property type="entry name" value="ECM_Assembly_Org"/>
</dbReference>